<evidence type="ECO:0000259" key="2">
    <source>
        <dbReference type="Pfam" id="PF08685"/>
    </source>
</evidence>
<proteinExistence type="predicted"/>
<keyword evidence="4" id="KW-1185">Reference proteome</keyword>
<sequence>MLTRNTPRLPLASAEPSPRSSALVTLFMGLATLSTGCDASDVGTSGDAANLRMEQRALTSAPASCQEFKSAHSPAADGEYVLYVNGDATQPWTAYCHDMAGTPTEYLSLPSTGAASNFSQYTAGYNNGGGSNVRTLYSKVRIDPATLRVSTADQTFSSSSGLLWHGLAVTSVAYASAMNCDFGNPGLGNVDLRGTSFAVAANQFEVVGYYASGQANYSSDNQVVDLWNRGECGWVSVQGADHPFNERGAQLQLQYHP</sequence>
<evidence type="ECO:0000256" key="1">
    <source>
        <dbReference type="ARBA" id="ARBA00022723"/>
    </source>
</evidence>
<keyword evidence="1" id="KW-0479">Metal-binding</keyword>
<name>A0A250IB36_9BACT</name>
<dbReference type="EMBL" id="CP022163">
    <property type="protein sequence ID" value="ATB28382.1"/>
    <property type="molecule type" value="Genomic_DNA"/>
</dbReference>
<gene>
    <name evidence="3" type="ORF">MEBOL_001828</name>
</gene>
<dbReference type="KEGG" id="mbd:MEBOL_001828"/>
<feature type="domain" description="GON" evidence="2">
    <location>
        <begin position="63"/>
        <end position="122"/>
    </location>
</feature>
<dbReference type="AlphaFoldDB" id="A0A250IB36"/>
<evidence type="ECO:0000313" key="4">
    <source>
        <dbReference type="Proteomes" id="UP000217289"/>
    </source>
</evidence>
<evidence type="ECO:0000313" key="3">
    <source>
        <dbReference type="EMBL" id="ATB28382.1"/>
    </source>
</evidence>
<organism evidence="3 4">
    <name type="scientific">Melittangium boletus DSM 14713</name>
    <dbReference type="NCBI Taxonomy" id="1294270"/>
    <lineage>
        <taxon>Bacteria</taxon>
        <taxon>Pseudomonadati</taxon>
        <taxon>Myxococcota</taxon>
        <taxon>Myxococcia</taxon>
        <taxon>Myxococcales</taxon>
        <taxon>Cystobacterineae</taxon>
        <taxon>Archangiaceae</taxon>
        <taxon>Melittangium</taxon>
    </lineage>
</organism>
<protein>
    <recommendedName>
        <fullName evidence="2">GON domain-containing protein</fullName>
    </recommendedName>
</protein>
<dbReference type="OrthoDB" id="3685584at2"/>
<dbReference type="RefSeq" id="WP_095977068.1">
    <property type="nucleotide sequence ID" value="NZ_CP022163.1"/>
</dbReference>
<dbReference type="Proteomes" id="UP000217289">
    <property type="component" value="Chromosome"/>
</dbReference>
<dbReference type="InterPro" id="IPR012314">
    <property type="entry name" value="Pept_M12B_GON-ADAMTSs"/>
</dbReference>
<accession>A0A250IB36</accession>
<dbReference type="GO" id="GO:0008270">
    <property type="term" value="F:zinc ion binding"/>
    <property type="evidence" value="ECO:0007669"/>
    <property type="project" value="InterPro"/>
</dbReference>
<reference evidence="3 4" key="1">
    <citation type="submission" date="2017-06" db="EMBL/GenBank/DDBJ databases">
        <authorList>
            <person name="Kim H.J."/>
            <person name="Triplett B.A."/>
        </authorList>
    </citation>
    <scope>NUCLEOTIDE SEQUENCE [LARGE SCALE GENOMIC DNA]</scope>
    <source>
        <strain evidence="3 4">DSM 14713</strain>
    </source>
</reference>
<feature type="domain" description="GON" evidence="2">
    <location>
        <begin position="133"/>
        <end position="234"/>
    </location>
</feature>
<dbReference type="GO" id="GO:0004222">
    <property type="term" value="F:metalloendopeptidase activity"/>
    <property type="evidence" value="ECO:0007669"/>
    <property type="project" value="InterPro"/>
</dbReference>
<dbReference type="Pfam" id="PF08685">
    <property type="entry name" value="GON"/>
    <property type="match status" value="2"/>
</dbReference>